<organism evidence="8 9">
    <name type="scientific">Patiria miniata</name>
    <name type="common">Bat star</name>
    <name type="synonym">Asterina miniata</name>
    <dbReference type="NCBI Taxonomy" id="46514"/>
    <lineage>
        <taxon>Eukaryota</taxon>
        <taxon>Metazoa</taxon>
        <taxon>Echinodermata</taxon>
        <taxon>Eleutherozoa</taxon>
        <taxon>Asterozoa</taxon>
        <taxon>Asteroidea</taxon>
        <taxon>Valvatacea</taxon>
        <taxon>Valvatida</taxon>
        <taxon>Asterinidae</taxon>
        <taxon>Patiria</taxon>
    </lineage>
</organism>
<dbReference type="PANTHER" id="PTHR10981:SF0">
    <property type="entry name" value="BATTENIN"/>
    <property type="match status" value="1"/>
</dbReference>
<dbReference type="GeneID" id="119737143"/>
<feature type="transmembrane region" description="Helical" evidence="7">
    <location>
        <begin position="308"/>
        <end position="328"/>
    </location>
</feature>
<evidence type="ECO:0000256" key="7">
    <source>
        <dbReference type="RuleBase" id="RU361113"/>
    </source>
</evidence>
<dbReference type="AlphaFoldDB" id="A0A914AT08"/>
<name>A0A914AT08_PATMI</name>
<dbReference type="GO" id="GO:0051453">
    <property type="term" value="P:regulation of intracellular pH"/>
    <property type="evidence" value="ECO:0007669"/>
    <property type="project" value="TreeGrafter"/>
</dbReference>
<comment type="subcellular location">
    <subcellularLocation>
        <location evidence="1">Endomembrane system</location>
        <topology evidence="1">Multi-pass membrane protein</topology>
    </subcellularLocation>
    <subcellularLocation>
        <location evidence="7">Lysosome membrane</location>
        <topology evidence="7">Multi-pass membrane protein</topology>
    </subcellularLocation>
</comment>
<evidence type="ECO:0000256" key="3">
    <source>
        <dbReference type="ARBA" id="ARBA00022448"/>
    </source>
</evidence>
<evidence type="ECO:0000256" key="2">
    <source>
        <dbReference type="ARBA" id="ARBA00007467"/>
    </source>
</evidence>
<keyword evidence="5 7" id="KW-1133">Transmembrane helix</keyword>
<dbReference type="PRINTS" id="PR01315">
    <property type="entry name" value="BATTENIN"/>
</dbReference>
<proteinExistence type="inferred from homology"/>
<dbReference type="InterPro" id="IPR018460">
    <property type="entry name" value="Battenin_disease_Cln3_subgr"/>
</dbReference>
<evidence type="ECO:0000256" key="6">
    <source>
        <dbReference type="ARBA" id="ARBA00023136"/>
    </source>
</evidence>
<feature type="transmembrane region" description="Helical" evidence="7">
    <location>
        <begin position="369"/>
        <end position="391"/>
    </location>
</feature>
<dbReference type="GO" id="GO:0005765">
    <property type="term" value="C:lysosomal membrane"/>
    <property type="evidence" value="ECO:0007669"/>
    <property type="project" value="UniProtKB-SubCell"/>
</dbReference>
<keyword evidence="7" id="KW-0458">Lysosome</keyword>
<evidence type="ECO:0000256" key="1">
    <source>
        <dbReference type="ARBA" id="ARBA00004127"/>
    </source>
</evidence>
<dbReference type="GO" id="GO:0012505">
    <property type="term" value="C:endomembrane system"/>
    <property type="evidence" value="ECO:0007669"/>
    <property type="project" value="UniProtKB-SubCell"/>
</dbReference>
<dbReference type="PIRSF" id="PIRSF015974">
    <property type="entry name" value="CLN3_BTN1"/>
    <property type="match status" value="1"/>
</dbReference>
<feature type="transmembrane region" description="Helical" evidence="7">
    <location>
        <begin position="172"/>
        <end position="191"/>
    </location>
</feature>
<feature type="transmembrane region" description="Helical" evidence="7">
    <location>
        <begin position="334"/>
        <end position="357"/>
    </location>
</feature>
<keyword evidence="3" id="KW-0813">Transport</keyword>
<dbReference type="GO" id="GO:0007040">
    <property type="term" value="P:lysosome organization"/>
    <property type="evidence" value="ECO:0007669"/>
    <property type="project" value="TreeGrafter"/>
</dbReference>
<reference evidence="8" key="1">
    <citation type="submission" date="2022-11" db="UniProtKB">
        <authorList>
            <consortium name="EnsemblMetazoa"/>
        </authorList>
    </citation>
    <scope>IDENTIFICATION</scope>
</reference>
<dbReference type="Proteomes" id="UP000887568">
    <property type="component" value="Unplaced"/>
</dbReference>
<dbReference type="SUPFAM" id="SSF103473">
    <property type="entry name" value="MFS general substrate transporter"/>
    <property type="match status" value="1"/>
</dbReference>
<evidence type="ECO:0000313" key="9">
    <source>
        <dbReference type="Proteomes" id="UP000887568"/>
    </source>
</evidence>
<feature type="transmembrane region" description="Helical" evidence="7">
    <location>
        <begin position="110"/>
        <end position="129"/>
    </location>
</feature>
<dbReference type="EnsemblMetazoa" id="XM_038211262.1">
    <property type="protein sequence ID" value="XP_038067190.1"/>
    <property type="gene ID" value="LOC119737143"/>
</dbReference>
<dbReference type="Pfam" id="PF02487">
    <property type="entry name" value="CLN3"/>
    <property type="match status" value="1"/>
</dbReference>
<keyword evidence="4 7" id="KW-0812">Transmembrane</keyword>
<accession>A0A914AT08</accession>
<evidence type="ECO:0000256" key="4">
    <source>
        <dbReference type="ARBA" id="ARBA00022692"/>
    </source>
</evidence>
<dbReference type="PANTHER" id="PTHR10981">
    <property type="entry name" value="BATTENIN"/>
    <property type="match status" value="1"/>
</dbReference>
<dbReference type="InterPro" id="IPR003492">
    <property type="entry name" value="Battenin_disease_Cln3"/>
</dbReference>
<evidence type="ECO:0000313" key="8">
    <source>
        <dbReference type="EnsemblMetazoa" id="XP_038067190.1"/>
    </source>
</evidence>
<dbReference type="RefSeq" id="XP_038067190.1">
    <property type="nucleotide sequence ID" value="XM_038211262.1"/>
</dbReference>
<dbReference type="OrthoDB" id="5965864at2759"/>
<feature type="transmembrane region" description="Helical" evidence="7">
    <location>
        <begin position="243"/>
        <end position="261"/>
    </location>
</feature>
<protein>
    <recommendedName>
        <fullName evidence="7">Battenin</fullName>
    </recommendedName>
</protein>
<feature type="transmembrane region" description="Helical" evidence="7">
    <location>
        <begin position="84"/>
        <end position="104"/>
    </location>
</feature>
<keyword evidence="6 7" id="KW-0472">Membrane</keyword>
<comment type="similarity">
    <text evidence="2 7">Belongs to the battenin family.</text>
</comment>
<evidence type="ECO:0000256" key="5">
    <source>
        <dbReference type="ARBA" id="ARBA00022989"/>
    </source>
</evidence>
<keyword evidence="9" id="KW-1185">Reference proteome</keyword>
<sequence length="400" mass="44667">MDTVTQPLKPADQKNNKRAKMRNLVAFWLLGLCNNCSFYVMLSAAYDILKGGLPETVVLLADILPQLIVDLAGPWFADYIPYDFRVAVCVLTATSSFLLVAFIGVRVVSVALTGVALAGLSTGLGEFTYLSLSSFYDKNAVSTWSSGTGASGLVSSLTYAGLTEVLAPKNALLVMLVVPALMIISYWGILVKVPVKRPILHDAKHEEKQRLLENGNTEGAKEEMKTTTRQHLTLKERLHHFKYLLKYILPLMFVYIAQYFTNQGLLELIYFRGTFLTHDSQYRWLQVLFRLGAFISRSSVNIVRVERLWIFSILEWCVLVLVFTEVYFTYMPSIAIVFVIVLLEGLVAGSAYVNTFYQIRVKESPKYKEFAMGTTILALTIGTSLAGVLAVPVHNALCQQ</sequence>
<feature type="transmembrane region" description="Helical" evidence="7">
    <location>
        <begin position="281"/>
        <end position="296"/>
    </location>
</feature>
<dbReference type="InterPro" id="IPR036259">
    <property type="entry name" value="MFS_trans_sf"/>
</dbReference>
<feature type="transmembrane region" description="Helical" evidence="7">
    <location>
        <begin position="24"/>
        <end position="46"/>
    </location>
</feature>